<reference evidence="3" key="1">
    <citation type="journal article" date="2019" name="Int. J. Syst. Evol. Microbiol.">
        <title>The Global Catalogue of Microorganisms (GCM) 10K type strain sequencing project: providing services to taxonomists for standard genome sequencing and annotation.</title>
        <authorList>
            <consortium name="The Broad Institute Genomics Platform"/>
            <consortium name="The Broad Institute Genome Sequencing Center for Infectious Disease"/>
            <person name="Wu L."/>
            <person name="Ma J."/>
        </authorList>
    </citation>
    <scope>NUCLEOTIDE SEQUENCE [LARGE SCALE GENOMIC DNA]</scope>
    <source>
        <strain evidence="3">KCTC 52366</strain>
    </source>
</reference>
<dbReference type="EMBL" id="JBHRTB010000010">
    <property type="protein sequence ID" value="MFC3145599.1"/>
    <property type="molecule type" value="Genomic_DNA"/>
</dbReference>
<gene>
    <name evidence="2" type="ORF">ACFOGP_22955</name>
</gene>
<dbReference type="Proteomes" id="UP001595632">
    <property type="component" value="Unassembled WGS sequence"/>
</dbReference>
<sequence length="228" mass="24237">MAPAPSSAADGLALPGDLAARLAAARLDVFGAFHPNADDDAPDGTGTILLLGPHEPGFWAHVSAAPEFLDGRADPMDRWSLRVIADIAKATRTTALFPFGGPPWRPFIRWATRSGRAWTSPVQLLVHDRAGLMVSYRGALALTDRLPLPPAASRPCNTCDGAPCATACPVGALTPAGYDLAACHSFLDGPEGRDCMENGCAVRRACPVSARYGRLPEQSRFHMKAFHR</sequence>
<dbReference type="InterPro" id="IPR017896">
    <property type="entry name" value="4Fe4S_Fe-S-bd"/>
</dbReference>
<comment type="caution">
    <text evidence="2">The sequence shown here is derived from an EMBL/GenBank/DDBJ whole genome shotgun (WGS) entry which is preliminary data.</text>
</comment>
<protein>
    <submittedName>
        <fullName evidence="2">Ferredoxin</fullName>
    </submittedName>
</protein>
<keyword evidence="3" id="KW-1185">Reference proteome</keyword>
<evidence type="ECO:0000313" key="3">
    <source>
        <dbReference type="Proteomes" id="UP001595632"/>
    </source>
</evidence>
<proteinExistence type="predicted"/>
<dbReference type="RefSeq" id="WP_379561800.1">
    <property type="nucleotide sequence ID" value="NZ_JARGYD010000003.1"/>
</dbReference>
<accession>A0ABV7GZH7</accession>
<organism evidence="2 3">
    <name type="scientific">Psychromarinibacter halotolerans</name>
    <dbReference type="NCBI Taxonomy" id="1775175"/>
    <lineage>
        <taxon>Bacteria</taxon>
        <taxon>Pseudomonadati</taxon>
        <taxon>Pseudomonadota</taxon>
        <taxon>Alphaproteobacteria</taxon>
        <taxon>Rhodobacterales</taxon>
        <taxon>Paracoccaceae</taxon>
        <taxon>Psychromarinibacter</taxon>
    </lineage>
</organism>
<feature type="domain" description="4Fe-4S ferredoxin-type" evidence="1">
    <location>
        <begin position="146"/>
        <end position="178"/>
    </location>
</feature>
<evidence type="ECO:0000259" key="1">
    <source>
        <dbReference type="PROSITE" id="PS51379"/>
    </source>
</evidence>
<dbReference type="SUPFAM" id="SSF54862">
    <property type="entry name" value="4Fe-4S ferredoxins"/>
    <property type="match status" value="1"/>
</dbReference>
<name>A0ABV7GZH7_9RHOB</name>
<evidence type="ECO:0000313" key="2">
    <source>
        <dbReference type="EMBL" id="MFC3145599.1"/>
    </source>
</evidence>
<dbReference type="PROSITE" id="PS51379">
    <property type="entry name" value="4FE4S_FER_2"/>
    <property type="match status" value="1"/>
</dbReference>